<comment type="caution">
    <text evidence="1">The sequence shown here is derived from an EMBL/GenBank/DDBJ whole genome shotgun (WGS) entry which is preliminary data.</text>
</comment>
<evidence type="ECO:0000313" key="1">
    <source>
        <dbReference type="EMBL" id="GME26330.1"/>
    </source>
</evidence>
<dbReference type="EMBL" id="BSXG01000027">
    <property type="protein sequence ID" value="GME26330.1"/>
    <property type="molecule type" value="Genomic_DNA"/>
</dbReference>
<sequence>MSELGNYRNLIITAHPGPANIFVLTLSAPPENRITAAFAQELIRALRAIEAAVPPDAPGAVVTRGADAKFWSTGLDLDEVAARPSANNDGFYPLLAALLDCRLPTVALLTGHTFGGACPLALAHDYRIMNRDRGFWCMPPVDLGLHFDGIGALLRAKLRPQTARKMLLEGHRWTGKEAAAEGIVDAVADPGVMLEEAVRLAERVAPKARKGVYALLRGELWGEATEAFRRISYVHGRETRGYLPVGRSGRAKI</sequence>
<protein>
    <submittedName>
        <fullName evidence="1">Carnitinyl-CoA dehydratase</fullName>
    </submittedName>
</protein>
<dbReference type="Proteomes" id="UP001165186">
    <property type="component" value="Unassembled WGS sequence"/>
</dbReference>
<accession>A0ACB5S0I4</accession>
<keyword evidence="2" id="KW-1185">Reference proteome</keyword>
<evidence type="ECO:0000313" key="2">
    <source>
        <dbReference type="Proteomes" id="UP001165186"/>
    </source>
</evidence>
<name>A0ACB5S0I4_9PEZI</name>
<reference evidence="1" key="1">
    <citation type="submission" date="2024-09" db="EMBL/GenBank/DDBJ databases">
        <title>Draft Genome Sequences of Neofusicoccum parvum.</title>
        <authorList>
            <person name="Ashida A."/>
            <person name="Camagna M."/>
            <person name="Tanaka A."/>
            <person name="Takemoto D."/>
        </authorList>
    </citation>
    <scope>NUCLEOTIDE SEQUENCE</scope>
    <source>
        <strain evidence="1">PPO83</strain>
    </source>
</reference>
<proteinExistence type="predicted"/>
<organism evidence="1 2">
    <name type="scientific">Neofusicoccum parvum</name>
    <dbReference type="NCBI Taxonomy" id="310453"/>
    <lineage>
        <taxon>Eukaryota</taxon>
        <taxon>Fungi</taxon>
        <taxon>Dikarya</taxon>
        <taxon>Ascomycota</taxon>
        <taxon>Pezizomycotina</taxon>
        <taxon>Dothideomycetes</taxon>
        <taxon>Dothideomycetes incertae sedis</taxon>
        <taxon>Botryosphaeriales</taxon>
        <taxon>Botryosphaeriaceae</taxon>
        <taxon>Neofusicoccum</taxon>
    </lineage>
</organism>
<gene>
    <name evidence="1" type="primary">g9047</name>
    <name evidence="1" type="ORF">NpPPO83_00009047</name>
</gene>